<sequence>MGLQPVKTTFSSGVPVWQKVDQTAQGGFVLDTTGLTLGNTIAAGTAIVIDEATRKAKPTTADTDTPAGLLYEDVKIEVGATLDVVIAGTIYARRGPAVSAALKAKMPRITFSNSF</sequence>
<evidence type="ECO:0008006" key="3">
    <source>
        <dbReference type="Google" id="ProtNLM"/>
    </source>
</evidence>
<evidence type="ECO:0000313" key="1">
    <source>
        <dbReference type="EMBL" id="SHE72304.1"/>
    </source>
</evidence>
<evidence type="ECO:0000313" key="2">
    <source>
        <dbReference type="Proteomes" id="UP000184368"/>
    </source>
</evidence>
<proteinExistence type="predicted"/>
<dbReference type="RefSeq" id="WP_073040158.1">
    <property type="nucleotide sequence ID" value="NZ_FQUO01000002.1"/>
</dbReference>
<protein>
    <recommendedName>
        <fullName evidence="3">Bacteriophage lambda head decoration protein D</fullName>
    </recommendedName>
</protein>
<gene>
    <name evidence="1" type="ORF">SAMN05444008_102378</name>
</gene>
<accession>A0A1M4VTE1</accession>
<keyword evidence="2" id="KW-1185">Reference proteome</keyword>
<dbReference type="OrthoDB" id="1257496at2"/>
<reference evidence="1 2" key="1">
    <citation type="submission" date="2016-11" db="EMBL/GenBank/DDBJ databases">
        <authorList>
            <person name="Jaros S."/>
            <person name="Januszkiewicz K."/>
            <person name="Wedrychowicz H."/>
        </authorList>
    </citation>
    <scope>NUCLEOTIDE SEQUENCE [LARGE SCALE GENOMIC DNA]</scope>
    <source>
        <strain evidence="1 2">DSM 26897</strain>
    </source>
</reference>
<dbReference type="Proteomes" id="UP000184368">
    <property type="component" value="Unassembled WGS sequence"/>
</dbReference>
<dbReference type="STRING" id="1302690.BUE76_11840"/>
<dbReference type="EMBL" id="FQUO01000002">
    <property type="protein sequence ID" value="SHE72304.1"/>
    <property type="molecule type" value="Genomic_DNA"/>
</dbReference>
<dbReference type="AlphaFoldDB" id="A0A1M4VTE1"/>
<organism evidence="1 2">
    <name type="scientific">Cnuella takakiae</name>
    <dbReference type="NCBI Taxonomy" id="1302690"/>
    <lineage>
        <taxon>Bacteria</taxon>
        <taxon>Pseudomonadati</taxon>
        <taxon>Bacteroidota</taxon>
        <taxon>Chitinophagia</taxon>
        <taxon>Chitinophagales</taxon>
        <taxon>Chitinophagaceae</taxon>
        <taxon>Cnuella</taxon>
    </lineage>
</organism>
<name>A0A1M4VTE1_9BACT</name>